<dbReference type="InterPro" id="IPR036280">
    <property type="entry name" value="Multihaem_cyt_sf"/>
</dbReference>
<keyword evidence="4" id="KW-1003">Cell membrane</keyword>
<evidence type="ECO:0000256" key="1">
    <source>
        <dbReference type="ARBA" id="ARBA00004236"/>
    </source>
</evidence>
<dbReference type="GO" id="GO:0009061">
    <property type="term" value="P:anaerobic respiration"/>
    <property type="evidence" value="ECO:0007669"/>
    <property type="project" value="TreeGrafter"/>
</dbReference>
<evidence type="ECO:0000256" key="12">
    <source>
        <dbReference type="SAM" id="Phobius"/>
    </source>
</evidence>
<name>A0A1W1CJT6_9ZZZZ</name>
<accession>A0A1W1CJT6</accession>
<evidence type="ECO:0000256" key="3">
    <source>
        <dbReference type="ARBA" id="ARBA00022448"/>
    </source>
</evidence>
<evidence type="ECO:0000259" key="13">
    <source>
        <dbReference type="Pfam" id="PF03264"/>
    </source>
</evidence>
<keyword evidence="11 12" id="KW-0472">Membrane</keyword>
<dbReference type="InterPro" id="IPR051174">
    <property type="entry name" value="Cytochrome_c-type_ET"/>
</dbReference>
<organism evidence="14">
    <name type="scientific">hydrothermal vent metagenome</name>
    <dbReference type="NCBI Taxonomy" id="652676"/>
    <lineage>
        <taxon>unclassified sequences</taxon>
        <taxon>metagenomes</taxon>
        <taxon>ecological metagenomes</taxon>
    </lineage>
</organism>
<dbReference type="SUPFAM" id="SSF48695">
    <property type="entry name" value="Multiheme cytochromes"/>
    <property type="match status" value="1"/>
</dbReference>
<proteinExistence type="inferred from homology"/>
<dbReference type="InterPro" id="IPR038266">
    <property type="entry name" value="NapC/NirT_cytc_sf"/>
</dbReference>
<feature type="transmembrane region" description="Helical" evidence="12">
    <location>
        <begin position="20"/>
        <end position="42"/>
    </location>
</feature>
<keyword evidence="10" id="KW-0408">Iron</keyword>
<comment type="similarity">
    <text evidence="2">Belongs to the NapC/NirT/NrfH family.</text>
</comment>
<dbReference type="GO" id="GO:0009055">
    <property type="term" value="F:electron transfer activity"/>
    <property type="evidence" value="ECO:0007669"/>
    <property type="project" value="TreeGrafter"/>
</dbReference>
<dbReference type="GO" id="GO:0046872">
    <property type="term" value="F:metal ion binding"/>
    <property type="evidence" value="ECO:0007669"/>
    <property type="project" value="UniProtKB-KW"/>
</dbReference>
<dbReference type="NCBIfam" id="TIGR03153">
    <property type="entry name" value="cytochr_NrfH"/>
    <property type="match status" value="1"/>
</dbReference>
<dbReference type="AlphaFoldDB" id="A0A1W1CJT6"/>
<evidence type="ECO:0000256" key="6">
    <source>
        <dbReference type="ARBA" id="ARBA00022692"/>
    </source>
</evidence>
<dbReference type="Pfam" id="PF03264">
    <property type="entry name" value="Cytochrom_NNT"/>
    <property type="match status" value="1"/>
</dbReference>
<sequence length="184" mass="20990">MNKMFRTEGVEERIKKVAIAIIIIATLLFFYMVYISKAWSYLSKDPKACINCHVMNTQYATWQHSSHARDVTCVECHLPTDGFFNKYMAKARDGFNHTVAFTFDTYEHAIKISDDGAKRVQNNCISCHKSMTSIIGSNADKYHNFADEMVENGRKCWSCHQDVPHGKVRGLTTTPNNLGIKEVK</sequence>
<dbReference type="InterPro" id="IPR017571">
    <property type="entry name" value="NrfH"/>
</dbReference>
<comment type="subcellular location">
    <subcellularLocation>
        <location evidence="1">Cell membrane</location>
    </subcellularLocation>
</comment>
<keyword evidence="7" id="KW-0479">Metal-binding</keyword>
<dbReference type="PANTHER" id="PTHR30333:SF1">
    <property type="entry name" value="CYTOCHROME C-TYPE PROTEIN NAPC"/>
    <property type="match status" value="1"/>
</dbReference>
<evidence type="ECO:0000256" key="4">
    <source>
        <dbReference type="ARBA" id="ARBA00022475"/>
    </source>
</evidence>
<evidence type="ECO:0000256" key="11">
    <source>
        <dbReference type="ARBA" id="ARBA00023136"/>
    </source>
</evidence>
<gene>
    <name evidence="14" type="ORF">MNB_SV-13-586</name>
</gene>
<dbReference type="EMBL" id="FPHM01000097">
    <property type="protein sequence ID" value="SFV65967.1"/>
    <property type="molecule type" value="Genomic_DNA"/>
</dbReference>
<dbReference type="GO" id="GO:0022900">
    <property type="term" value="P:electron transport chain"/>
    <property type="evidence" value="ECO:0007669"/>
    <property type="project" value="InterPro"/>
</dbReference>
<feature type="domain" description="NapC/NirT cytochrome c N-terminal" evidence="13">
    <location>
        <begin position="16"/>
        <end position="166"/>
    </location>
</feature>
<reference evidence="14" key="1">
    <citation type="submission" date="2016-10" db="EMBL/GenBank/DDBJ databases">
        <authorList>
            <person name="de Groot N.N."/>
        </authorList>
    </citation>
    <scope>NUCLEOTIDE SEQUENCE</scope>
</reference>
<dbReference type="Gene3D" id="1.10.3820.10">
    <property type="entry name" value="Di-heme elbow motif domain"/>
    <property type="match status" value="1"/>
</dbReference>
<evidence type="ECO:0000313" key="14">
    <source>
        <dbReference type="EMBL" id="SFV65967.1"/>
    </source>
</evidence>
<protein>
    <submittedName>
        <fullName evidence="14">Cytochrome c nitrite reductase, small subunit NrfH</fullName>
    </submittedName>
</protein>
<dbReference type="PANTHER" id="PTHR30333">
    <property type="entry name" value="CYTOCHROME C-TYPE PROTEIN"/>
    <property type="match status" value="1"/>
</dbReference>
<evidence type="ECO:0000256" key="10">
    <source>
        <dbReference type="ARBA" id="ARBA00023004"/>
    </source>
</evidence>
<keyword evidence="5" id="KW-0349">Heme</keyword>
<keyword evidence="9 12" id="KW-1133">Transmembrane helix</keyword>
<evidence type="ECO:0000256" key="8">
    <source>
        <dbReference type="ARBA" id="ARBA00022982"/>
    </source>
</evidence>
<keyword evidence="3" id="KW-0813">Transport</keyword>
<evidence type="ECO:0000256" key="5">
    <source>
        <dbReference type="ARBA" id="ARBA00022617"/>
    </source>
</evidence>
<evidence type="ECO:0000256" key="2">
    <source>
        <dbReference type="ARBA" id="ARBA00007395"/>
    </source>
</evidence>
<keyword evidence="8" id="KW-0249">Electron transport</keyword>
<dbReference type="InterPro" id="IPR005126">
    <property type="entry name" value="NapC/NirT_cyt_c_N"/>
</dbReference>
<keyword evidence="6 12" id="KW-0812">Transmembrane</keyword>
<evidence type="ECO:0000256" key="9">
    <source>
        <dbReference type="ARBA" id="ARBA00022989"/>
    </source>
</evidence>
<evidence type="ECO:0000256" key="7">
    <source>
        <dbReference type="ARBA" id="ARBA00022723"/>
    </source>
</evidence>
<dbReference type="GO" id="GO:0005886">
    <property type="term" value="C:plasma membrane"/>
    <property type="evidence" value="ECO:0007669"/>
    <property type="project" value="UniProtKB-SubCell"/>
</dbReference>